<gene>
    <name evidence="3" type="ORF">H2200_008180</name>
</gene>
<protein>
    <recommendedName>
        <fullName evidence="2">DUF6603 domain-containing protein</fullName>
    </recommendedName>
</protein>
<dbReference type="InterPro" id="IPR046538">
    <property type="entry name" value="DUF6603"/>
</dbReference>
<dbReference type="EMBL" id="JAPDRK010000012">
    <property type="protein sequence ID" value="KAJ9607108.1"/>
    <property type="molecule type" value="Genomic_DNA"/>
</dbReference>
<evidence type="ECO:0000313" key="4">
    <source>
        <dbReference type="Proteomes" id="UP001172673"/>
    </source>
</evidence>
<organism evidence="3 4">
    <name type="scientific">Cladophialophora chaetospira</name>
    <dbReference type="NCBI Taxonomy" id="386627"/>
    <lineage>
        <taxon>Eukaryota</taxon>
        <taxon>Fungi</taxon>
        <taxon>Dikarya</taxon>
        <taxon>Ascomycota</taxon>
        <taxon>Pezizomycotina</taxon>
        <taxon>Eurotiomycetes</taxon>
        <taxon>Chaetothyriomycetidae</taxon>
        <taxon>Chaetothyriales</taxon>
        <taxon>Herpotrichiellaceae</taxon>
        <taxon>Cladophialophora</taxon>
    </lineage>
</organism>
<dbReference type="Pfam" id="PF20248">
    <property type="entry name" value="DUF6603"/>
    <property type="match status" value="1"/>
</dbReference>
<feature type="compositionally biased region" description="Low complexity" evidence="1">
    <location>
        <begin position="877"/>
        <end position="891"/>
    </location>
</feature>
<keyword evidence="4" id="KW-1185">Reference proteome</keyword>
<proteinExistence type="predicted"/>
<name>A0AA38X5A3_9EURO</name>
<feature type="compositionally biased region" description="Basic and acidic residues" evidence="1">
    <location>
        <begin position="892"/>
        <end position="905"/>
    </location>
</feature>
<comment type="caution">
    <text evidence="3">The sequence shown here is derived from an EMBL/GenBank/DDBJ whole genome shotgun (WGS) entry which is preliminary data.</text>
</comment>
<feature type="region of interest" description="Disordered" evidence="1">
    <location>
        <begin position="853"/>
        <end position="925"/>
    </location>
</feature>
<evidence type="ECO:0000313" key="3">
    <source>
        <dbReference type="EMBL" id="KAJ9607108.1"/>
    </source>
</evidence>
<sequence length="1740" mass="186080">MAPTPAPTLSPFLKPNPDPSQPAAFDKTGDWATIITDAKLTITDVGPQSTTDNANVTATNNEFWGLQFTSAQNAAYFKPSQATNTLHNNGWTGDAEDSAVLLLASDATKSLPVLGTGSICEAFGITPAALPDTSRLKSFLNTALAKSGLNADLHQIAAPPSNPNAMWCLTTTDSYQTIVQLSFTLDPQLTQDDGPLAKAVTWVNSQLGLDISIQEIRSKFSSVQIPDILFTLRQTTTYSFPGLAATSTWSLSFGFTIIDFNCSIDFTSNGMNILLEPTASSGDIFSSLVAALHPPDSAGLDSSQMPSSSDSIFSTLFKHVDLWNVNLNLTEDIDGGGLVLNWGVGILLTWTVGNENTPLVAALSYDSLSSMFSGQLLLQGNVPSETDQRQAGFDHRAALPVDVLASRGIVLQNLPPSINPFDLVGDSGHRPSVLPFSIAGAQMSYQNLLDGSVFSFSAIMVNSTPKTSSSDEVPSGFVWDQISLDASLAKIKPVAPETKPTTRIKLGCVCSMTLNPTHNPGLDSAHISVTLAYDNSTGSSDWLLLGSVTNLKVAHIADLFDDDCSEGAMAVLGQLDLASLDVLYAYSAGKASSFLVQAVLKLGDLELDLSYQYVKKALHIAGTKTAAQLQWGDSVPTGLTLLPDPAQADLVWVFEAVLKVGSPDSTIGSVAESIKPGSMAQLPPFVRDIKLSPLGSTDNSPVKLRYSGDNAKGSTLVAFIGIGPFNLTFVQTRTAATAGATATLKRLIRVSVDQIPYLDHVPLIGQLPQPFDHLLYFWVEDDDDAQVDKTKKGFTRGMIDGVNKILQPMNVAPVQMKEIKTTKDDLMELATGHHFEIIVNGKVVLDHLFETKKSTPAGNGSNGAEEERHQAAENSAKRVVPVPVKKQVSVPARKEASASVEKDTSSDSTDATEAPPTTGATNGKAGPLTLTGLSLQYKNGSLFVGVDATLMLGPLTFAVKGFTIELELSQVKLDSLADIITKKLVHVTLSGLEAGVSQDPLTLKGHFAHVEGSDSSGDSFDSYQGGIAVGFKAWDMLAVGEYRVTTLADKSQYKSVFVYGKLDGPLVELEFATISGVRLGFGYNSMVTLPMVENLYQFPFINDAGAAGAGNDPMKVLDQMLAGTPPYVQSKQDSCWVCAGMTITCFDCITLTAVLMFDVNTSPQGGLDMALLADGVFQMEPLAPADACLFYIELLIKVELNFIDGYIAADATLAPASHVYVPEARLTGSGSFYSWFAPNSHAGDWVVSVGGYHRAYAIPSHYPQPARLGLNFTVGDNIQIIGTGYIAVTPKCAMAGGTLHMSLSVGPVDAYCDLALDVFVNFKPFYFVASISLSVGVDCDIDLLFIHFHVSIHIGSDLTVWGPKSFGGLAHVDFWFFGFDIHFGGGRNTGGAASLADFYKMVMTPGPKSDPPPTDGKSAGNPYMAQHKYSIEAGIFPVKPDPDPSPDPTKQPAFPDTGANSDWIVQAGTLQFRIDCDFALSSAKIINSETDDTKNLIMPDPKKKQKPLDPIFSVPMRNTLEQTIKSWIEIRVYSTEGGVDVLQDNFRAELVMKSAAAAMWSQYNKDDDPLVNSSPGTLQNGQNPTVTLCQGVRIKPPEPKLAPCPVIDFDATAVMLGPIDDTMLPAQAEQTTFLSKLFTPKNPATAWKDFGDLWTGVTGGVTDDGVKKSDIRGDGTLDGGMMGLCAQALGWNRRPPADKVGSVDVKGDDGRYEWQLKSDPPTILAEQELGFYYFALPMVA</sequence>
<feature type="compositionally biased region" description="Pro residues" evidence="1">
    <location>
        <begin position="1"/>
        <end position="20"/>
    </location>
</feature>
<evidence type="ECO:0000256" key="1">
    <source>
        <dbReference type="SAM" id="MobiDB-lite"/>
    </source>
</evidence>
<feature type="region of interest" description="Disordered" evidence="1">
    <location>
        <begin position="1436"/>
        <end position="1458"/>
    </location>
</feature>
<feature type="domain" description="DUF6603" evidence="2">
    <location>
        <begin position="924"/>
        <end position="1406"/>
    </location>
</feature>
<reference evidence="3" key="1">
    <citation type="submission" date="2022-10" db="EMBL/GenBank/DDBJ databases">
        <title>Culturing micro-colonial fungi from biological soil crusts in the Mojave desert and describing Neophaeococcomyces mojavensis, and introducing the new genera and species Taxawa tesnikishii.</title>
        <authorList>
            <person name="Kurbessoian T."/>
            <person name="Stajich J.E."/>
        </authorList>
    </citation>
    <scope>NUCLEOTIDE SEQUENCE</scope>
    <source>
        <strain evidence="3">TK_41</strain>
    </source>
</reference>
<feature type="region of interest" description="Disordered" evidence="1">
    <location>
        <begin position="1"/>
        <end position="21"/>
    </location>
</feature>
<dbReference type="Proteomes" id="UP001172673">
    <property type="component" value="Unassembled WGS sequence"/>
</dbReference>
<evidence type="ECO:0000259" key="2">
    <source>
        <dbReference type="Pfam" id="PF20248"/>
    </source>
</evidence>
<accession>A0AA38X5A3</accession>